<dbReference type="GeneID" id="66063134"/>
<dbReference type="Proteomes" id="UP000027002">
    <property type="component" value="Chromosome 2"/>
</dbReference>
<dbReference type="RefSeq" id="XP_042995788.1">
    <property type="nucleotide sequence ID" value="XM_043139854.1"/>
</dbReference>
<dbReference type="AlphaFoldDB" id="A0A8E5HMC1"/>
<name>A0A8E5HMC1_USTVR</name>
<feature type="compositionally biased region" description="Basic residues" evidence="1">
    <location>
        <begin position="63"/>
        <end position="76"/>
    </location>
</feature>
<keyword evidence="3" id="KW-1185">Reference proteome</keyword>
<evidence type="ECO:0000313" key="3">
    <source>
        <dbReference type="Proteomes" id="UP000027002"/>
    </source>
</evidence>
<sequence>MGGASDQWTSLYGVDRVLINFDVRQSQAGNGAADSEHALLDSSNPKPDQDQALIFCARAYSNRKKRRGTRSKHRASHLPGLGVRPSRSWSHMFGNWPPNSVSAPPHPATDASEGNLRSVAPVGS</sequence>
<dbReference type="KEGG" id="uvi:66063134"/>
<feature type="region of interest" description="Disordered" evidence="1">
    <location>
        <begin position="63"/>
        <end position="124"/>
    </location>
</feature>
<evidence type="ECO:0000313" key="2">
    <source>
        <dbReference type="EMBL" id="QUC18115.1"/>
    </source>
</evidence>
<organism evidence="2 3">
    <name type="scientific">Ustilaginoidea virens</name>
    <name type="common">Rice false smut fungus</name>
    <name type="synonym">Villosiclava virens</name>
    <dbReference type="NCBI Taxonomy" id="1159556"/>
    <lineage>
        <taxon>Eukaryota</taxon>
        <taxon>Fungi</taxon>
        <taxon>Dikarya</taxon>
        <taxon>Ascomycota</taxon>
        <taxon>Pezizomycotina</taxon>
        <taxon>Sordariomycetes</taxon>
        <taxon>Hypocreomycetidae</taxon>
        <taxon>Hypocreales</taxon>
        <taxon>Clavicipitaceae</taxon>
        <taxon>Ustilaginoidea</taxon>
    </lineage>
</organism>
<dbReference type="EMBL" id="CP072754">
    <property type="protein sequence ID" value="QUC18115.1"/>
    <property type="molecule type" value="Genomic_DNA"/>
</dbReference>
<feature type="region of interest" description="Disordered" evidence="1">
    <location>
        <begin position="28"/>
        <end position="49"/>
    </location>
</feature>
<reference evidence="2" key="1">
    <citation type="submission" date="2020-03" db="EMBL/GenBank/DDBJ databases">
        <title>A mixture of massive structural variations and highly conserved coding sequences in Ustilaginoidea virens genome.</title>
        <authorList>
            <person name="Zhang K."/>
            <person name="Zhao Z."/>
            <person name="Zhang Z."/>
            <person name="Li Y."/>
            <person name="Hsiang T."/>
            <person name="Sun W."/>
        </authorList>
    </citation>
    <scope>NUCLEOTIDE SEQUENCE</scope>
    <source>
        <strain evidence="2">UV-8b</strain>
    </source>
</reference>
<evidence type="ECO:0000256" key="1">
    <source>
        <dbReference type="SAM" id="MobiDB-lite"/>
    </source>
</evidence>
<protein>
    <submittedName>
        <fullName evidence="2">Uncharacterized protein</fullName>
    </submittedName>
</protein>
<gene>
    <name evidence="2" type="ORF">UV8b_02356</name>
</gene>
<proteinExistence type="predicted"/>
<accession>A0A8E5HMC1</accession>